<name>A0A285GWP6_9FIRM</name>
<keyword evidence="8 11" id="KW-1133">Transmembrane helix</keyword>
<dbReference type="SMART" id="SM00387">
    <property type="entry name" value="HATPase_c"/>
    <property type="match status" value="1"/>
</dbReference>
<dbReference type="Pfam" id="PF02518">
    <property type="entry name" value="HATPase_c"/>
    <property type="match status" value="1"/>
</dbReference>
<feature type="transmembrane region" description="Helical" evidence="11">
    <location>
        <begin position="167"/>
        <end position="190"/>
    </location>
</feature>
<evidence type="ECO:0000313" key="14">
    <source>
        <dbReference type="EMBL" id="SNY27932.1"/>
    </source>
</evidence>
<dbReference type="AlphaFoldDB" id="A0A285GWP6"/>
<organism evidence="14 15">
    <name type="scientific">Orenia metallireducens</name>
    <dbReference type="NCBI Taxonomy" id="1413210"/>
    <lineage>
        <taxon>Bacteria</taxon>
        <taxon>Bacillati</taxon>
        <taxon>Bacillota</taxon>
        <taxon>Clostridia</taxon>
        <taxon>Halanaerobiales</taxon>
        <taxon>Halobacteroidaceae</taxon>
        <taxon>Orenia</taxon>
    </lineage>
</organism>
<keyword evidence="10 11" id="KW-0472">Membrane</keyword>
<dbReference type="InterPro" id="IPR003660">
    <property type="entry name" value="HAMP_dom"/>
</dbReference>
<protein>
    <recommendedName>
        <fullName evidence="3">histidine kinase</fullName>
        <ecNumber evidence="3">2.7.13.3</ecNumber>
    </recommendedName>
</protein>
<dbReference type="InterPro" id="IPR036890">
    <property type="entry name" value="HATPase_C_sf"/>
</dbReference>
<dbReference type="SUPFAM" id="SSF158472">
    <property type="entry name" value="HAMP domain-like"/>
    <property type="match status" value="1"/>
</dbReference>
<keyword evidence="9" id="KW-0902">Two-component regulatory system</keyword>
<dbReference type="CDD" id="cd16922">
    <property type="entry name" value="HATPase_EvgS-ArcB-TorS-like"/>
    <property type="match status" value="1"/>
</dbReference>
<evidence type="ECO:0000256" key="5">
    <source>
        <dbReference type="ARBA" id="ARBA00022679"/>
    </source>
</evidence>
<evidence type="ECO:0000259" key="13">
    <source>
        <dbReference type="PROSITE" id="PS50885"/>
    </source>
</evidence>
<keyword evidence="5" id="KW-0808">Transferase</keyword>
<evidence type="ECO:0000256" key="4">
    <source>
        <dbReference type="ARBA" id="ARBA00022553"/>
    </source>
</evidence>
<dbReference type="PRINTS" id="PR00344">
    <property type="entry name" value="BCTRLSENSOR"/>
</dbReference>
<evidence type="ECO:0000259" key="12">
    <source>
        <dbReference type="PROSITE" id="PS50109"/>
    </source>
</evidence>
<dbReference type="SUPFAM" id="SSF55874">
    <property type="entry name" value="ATPase domain of HSP90 chaperone/DNA topoisomerase II/histidine kinase"/>
    <property type="match status" value="1"/>
</dbReference>
<dbReference type="EMBL" id="OBDZ01000011">
    <property type="protein sequence ID" value="SNY27932.1"/>
    <property type="molecule type" value="Genomic_DNA"/>
</dbReference>
<feature type="domain" description="HAMP" evidence="13">
    <location>
        <begin position="191"/>
        <end position="244"/>
    </location>
</feature>
<dbReference type="Pfam" id="PF00512">
    <property type="entry name" value="HisKA"/>
    <property type="match status" value="1"/>
</dbReference>
<evidence type="ECO:0000256" key="9">
    <source>
        <dbReference type="ARBA" id="ARBA00023012"/>
    </source>
</evidence>
<keyword evidence="4" id="KW-0597">Phosphoprotein</keyword>
<evidence type="ECO:0000256" key="7">
    <source>
        <dbReference type="ARBA" id="ARBA00022777"/>
    </source>
</evidence>
<reference evidence="15" key="1">
    <citation type="submission" date="2017-09" db="EMBL/GenBank/DDBJ databases">
        <authorList>
            <person name="Varghese N."/>
            <person name="Submissions S."/>
        </authorList>
    </citation>
    <scope>NUCLEOTIDE SEQUENCE [LARGE SCALE GENOMIC DNA]</scope>
    <source>
        <strain evidence="15">MSL47</strain>
    </source>
</reference>
<dbReference type="Gene3D" id="3.30.565.10">
    <property type="entry name" value="Histidine kinase-like ATPase, C-terminal domain"/>
    <property type="match status" value="1"/>
</dbReference>
<feature type="domain" description="Histidine kinase" evidence="12">
    <location>
        <begin position="252"/>
        <end position="468"/>
    </location>
</feature>
<dbReference type="InterPro" id="IPR004358">
    <property type="entry name" value="Sig_transdc_His_kin-like_C"/>
</dbReference>
<dbReference type="EC" id="2.7.13.3" evidence="3"/>
<keyword evidence="7 14" id="KW-0418">Kinase</keyword>
<accession>A0A285GWP6</accession>
<dbReference type="STRING" id="1413210.U472_02390"/>
<evidence type="ECO:0000256" key="6">
    <source>
        <dbReference type="ARBA" id="ARBA00022692"/>
    </source>
</evidence>
<dbReference type="FunFam" id="3.30.565.10:FF:000006">
    <property type="entry name" value="Sensor histidine kinase WalK"/>
    <property type="match status" value="1"/>
</dbReference>
<dbReference type="Proteomes" id="UP000219573">
    <property type="component" value="Unassembled WGS sequence"/>
</dbReference>
<dbReference type="InterPro" id="IPR005467">
    <property type="entry name" value="His_kinase_dom"/>
</dbReference>
<dbReference type="CDD" id="cd00082">
    <property type="entry name" value="HisKA"/>
    <property type="match status" value="1"/>
</dbReference>
<keyword evidence="6 11" id="KW-0812">Transmembrane</keyword>
<evidence type="ECO:0000256" key="3">
    <source>
        <dbReference type="ARBA" id="ARBA00012438"/>
    </source>
</evidence>
<comment type="catalytic activity">
    <reaction evidence="1">
        <text>ATP + protein L-histidine = ADP + protein N-phospho-L-histidine.</text>
        <dbReference type="EC" id="2.7.13.3"/>
    </reaction>
</comment>
<dbReference type="InterPro" id="IPR036097">
    <property type="entry name" value="HisK_dim/P_sf"/>
</dbReference>
<feature type="transmembrane region" description="Helical" evidence="11">
    <location>
        <begin position="18"/>
        <end position="39"/>
    </location>
</feature>
<keyword evidence="15" id="KW-1185">Reference proteome</keyword>
<dbReference type="SMART" id="SM00304">
    <property type="entry name" value="HAMP"/>
    <property type="match status" value="1"/>
</dbReference>
<dbReference type="SUPFAM" id="SSF47384">
    <property type="entry name" value="Homodimeric domain of signal transducing histidine kinase"/>
    <property type="match status" value="1"/>
</dbReference>
<dbReference type="PANTHER" id="PTHR45436:SF5">
    <property type="entry name" value="SENSOR HISTIDINE KINASE TRCS"/>
    <property type="match status" value="1"/>
</dbReference>
<dbReference type="SMART" id="SM00388">
    <property type="entry name" value="HisKA"/>
    <property type="match status" value="1"/>
</dbReference>
<evidence type="ECO:0000313" key="15">
    <source>
        <dbReference type="Proteomes" id="UP000219573"/>
    </source>
</evidence>
<dbReference type="RefSeq" id="WP_097017773.1">
    <property type="nucleotide sequence ID" value="NZ_OBDZ01000011.1"/>
</dbReference>
<dbReference type="PROSITE" id="PS50109">
    <property type="entry name" value="HIS_KIN"/>
    <property type="match status" value="1"/>
</dbReference>
<dbReference type="Pfam" id="PF00672">
    <property type="entry name" value="HAMP"/>
    <property type="match status" value="1"/>
</dbReference>
<evidence type="ECO:0000256" key="1">
    <source>
        <dbReference type="ARBA" id="ARBA00000085"/>
    </source>
</evidence>
<evidence type="ECO:0000256" key="11">
    <source>
        <dbReference type="SAM" id="Phobius"/>
    </source>
</evidence>
<dbReference type="PROSITE" id="PS50885">
    <property type="entry name" value="HAMP"/>
    <property type="match status" value="1"/>
</dbReference>
<dbReference type="InterPro" id="IPR050428">
    <property type="entry name" value="TCS_sensor_his_kinase"/>
</dbReference>
<dbReference type="GO" id="GO:0000155">
    <property type="term" value="F:phosphorelay sensor kinase activity"/>
    <property type="evidence" value="ECO:0007669"/>
    <property type="project" value="InterPro"/>
</dbReference>
<evidence type="ECO:0000256" key="10">
    <source>
        <dbReference type="ARBA" id="ARBA00023136"/>
    </source>
</evidence>
<gene>
    <name evidence="14" type="ORF">SAMN06265827_111111</name>
</gene>
<comment type="subcellular location">
    <subcellularLocation>
        <location evidence="2">Membrane</location>
    </subcellularLocation>
</comment>
<dbReference type="InterPro" id="IPR003661">
    <property type="entry name" value="HisK_dim/P_dom"/>
</dbReference>
<dbReference type="Gene3D" id="1.10.287.130">
    <property type="match status" value="1"/>
</dbReference>
<dbReference type="GO" id="GO:0005886">
    <property type="term" value="C:plasma membrane"/>
    <property type="evidence" value="ECO:0007669"/>
    <property type="project" value="TreeGrafter"/>
</dbReference>
<dbReference type="Gene3D" id="6.10.340.10">
    <property type="match status" value="1"/>
</dbReference>
<dbReference type="InterPro" id="IPR003594">
    <property type="entry name" value="HATPase_dom"/>
</dbReference>
<evidence type="ECO:0000256" key="8">
    <source>
        <dbReference type="ARBA" id="ARBA00022989"/>
    </source>
</evidence>
<dbReference type="PANTHER" id="PTHR45436">
    <property type="entry name" value="SENSOR HISTIDINE KINASE YKOH"/>
    <property type="match status" value="1"/>
</dbReference>
<dbReference type="CDD" id="cd06225">
    <property type="entry name" value="HAMP"/>
    <property type="match status" value="1"/>
</dbReference>
<dbReference type="FunFam" id="1.10.287.130:FF:000001">
    <property type="entry name" value="Two-component sensor histidine kinase"/>
    <property type="match status" value="1"/>
</dbReference>
<proteinExistence type="predicted"/>
<evidence type="ECO:0000256" key="2">
    <source>
        <dbReference type="ARBA" id="ARBA00004370"/>
    </source>
</evidence>
<sequence>MIARLKNLSSRIKVRLTFWYIIILTLVLILFSGALYWSMESYIHDRVRKQLQIQAEKVLREVSKEQKEDGGPYLLKLEEELEEIVFKGTISTFYNQSGELLMGKDVDKVTPKIIEPVESDFLIELEGRGSDEKWVVVTVVAKNNQESIGYLRLARSLTDEEATLNKLITILIFGIPLTLLLASSGGYFLAYKALKPIDQINKTAQAISHSNLSKRIIAKNSDDETGRLIDTLNDLLNRLEEAFSREKRFTSDASHELRTPIAIIRAHAEENLKGERSIKEYRHSLKVIHKQTDYMSHLVGQLLLLARSDMNQQPIEKENLDFTELVEIVIEEMEELALKKDINIDSKVEQGLNLYGDQSMLTQLLINLLDNAIKYTAPKGSIYIDTKAKNNQIKIEIKDTGIGISKEEQAYIFDRFYRVDKSRSRASGGSGLGLSICQWIVKVHKGIIELESEINQGSTFTIYLPQNKKGN</sequence>